<gene>
    <name evidence="2" type="ORF">MYCFIDRAFT_179430</name>
</gene>
<evidence type="ECO:0000256" key="1">
    <source>
        <dbReference type="SAM" id="MobiDB-lite"/>
    </source>
</evidence>
<dbReference type="Proteomes" id="UP000016932">
    <property type="component" value="Unassembled WGS sequence"/>
</dbReference>
<name>M3AKH8_PSEFD</name>
<evidence type="ECO:0000313" key="3">
    <source>
        <dbReference type="Proteomes" id="UP000016932"/>
    </source>
</evidence>
<organism evidence="2 3">
    <name type="scientific">Pseudocercospora fijiensis (strain CIRAD86)</name>
    <name type="common">Black leaf streak disease fungus</name>
    <name type="synonym">Mycosphaerella fijiensis</name>
    <dbReference type="NCBI Taxonomy" id="383855"/>
    <lineage>
        <taxon>Eukaryota</taxon>
        <taxon>Fungi</taxon>
        <taxon>Dikarya</taxon>
        <taxon>Ascomycota</taxon>
        <taxon>Pezizomycotina</taxon>
        <taxon>Dothideomycetes</taxon>
        <taxon>Dothideomycetidae</taxon>
        <taxon>Mycosphaerellales</taxon>
        <taxon>Mycosphaerellaceae</taxon>
        <taxon>Pseudocercospora</taxon>
    </lineage>
</organism>
<dbReference type="VEuPathDB" id="FungiDB:MYCFIDRAFT_179430"/>
<reference evidence="2 3" key="1">
    <citation type="journal article" date="2012" name="PLoS Pathog.">
        <title>Diverse lifestyles and strategies of plant pathogenesis encoded in the genomes of eighteen Dothideomycetes fungi.</title>
        <authorList>
            <person name="Ohm R.A."/>
            <person name="Feau N."/>
            <person name="Henrissat B."/>
            <person name="Schoch C.L."/>
            <person name="Horwitz B.A."/>
            <person name="Barry K.W."/>
            <person name="Condon B.J."/>
            <person name="Copeland A.C."/>
            <person name="Dhillon B."/>
            <person name="Glaser F."/>
            <person name="Hesse C.N."/>
            <person name="Kosti I."/>
            <person name="LaButti K."/>
            <person name="Lindquist E.A."/>
            <person name="Lucas S."/>
            <person name="Salamov A.A."/>
            <person name="Bradshaw R.E."/>
            <person name="Ciuffetti L."/>
            <person name="Hamelin R.C."/>
            <person name="Kema G.H.J."/>
            <person name="Lawrence C."/>
            <person name="Scott J.A."/>
            <person name="Spatafora J.W."/>
            <person name="Turgeon B.G."/>
            <person name="de Wit P.J.G.M."/>
            <person name="Zhong S."/>
            <person name="Goodwin S.B."/>
            <person name="Grigoriev I.V."/>
        </authorList>
    </citation>
    <scope>NUCLEOTIDE SEQUENCE [LARGE SCALE GENOMIC DNA]</scope>
    <source>
        <strain evidence="2 3">CIRAD86</strain>
    </source>
</reference>
<dbReference type="RefSeq" id="XP_007931705.1">
    <property type="nucleotide sequence ID" value="XM_007933514.1"/>
</dbReference>
<dbReference type="KEGG" id="pfj:MYCFIDRAFT_179430"/>
<sequence length="485" mass="55725">MIRVEVERSHTHAYSSSYPSRWVRHGGFHGMLIPPTPTRERLWSGLTDVTWQLIWRSSIKMRTGQSREVYLQHHRSEMDAALETHRFLLGLHNWNLNKGGFCQSRLLWRLTINGMILRHALLRRTRAHAFILAAIRLTRSVDKIFETSSQHSHVIMISATNNSRLAIIESQPKICYRSGRIPRQYGLVVPVYGQDGPKITQSCLLTYSSCASKGIYRQFERSKNDQFSDEKMDFLLIRLSSILYSCQLILTFLLQPQYRGYERSRNVSFYDGKPWGSKLMLFANKLTWIDGYPDLTEGASEPIPLEEREPFLARAGPISDVLEGMSVVKVLDAGTSIHKQHMASPLAIIDLKAQQKIDHSNDHEILSYLPTHLGAMAMAREQASKNTSMTTNSHLDTSQAAILLSKLEKYFQRNWNWNYDSKFPQDLRISSKVFREGSRSNLSDRNIIHDHHTSTSPATRANSRPEKFQACPYIHTSQRRITKAI</sequence>
<dbReference type="EMBL" id="KB446564">
    <property type="protein sequence ID" value="EME77977.1"/>
    <property type="molecule type" value="Genomic_DNA"/>
</dbReference>
<protein>
    <submittedName>
        <fullName evidence="2">Uncharacterized protein</fullName>
    </submittedName>
</protein>
<dbReference type="GeneID" id="19334121"/>
<dbReference type="AlphaFoldDB" id="M3AKH8"/>
<accession>M3AKH8</accession>
<feature type="region of interest" description="Disordered" evidence="1">
    <location>
        <begin position="447"/>
        <end position="468"/>
    </location>
</feature>
<keyword evidence="3" id="KW-1185">Reference proteome</keyword>
<dbReference type="HOGENOM" id="CLU_562747_0_0_1"/>
<evidence type="ECO:0000313" key="2">
    <source>
        <dbReference type="EMBL" id="EME77977.1"/>
    </source>
</evidence>
<proteinExistence type="predicted"/>